<sequence length="381" mass="39259">MTTAATAGSIQSAGHSIQTADAEKHLSIDGGMTVTETISCADGYFATSGGFLADAVDDGDVSSVFVTTSKLSGLASWTVVIRNDNDVRAQGKLKVSCVALTTAAVQDKHSHGFTATDAVKHGPFSKTGASLECGTGQIPYAVGYETSVPVNLRRAWVDAKAGTADLAVEFIDDKATVTYSARCLDAAMTSPRAKDAPAVVATDVAESFAAGEGITEGNIACPSNTVSLTPSFSFEADLGLAFLGSDPRGTQRMFRFANPFDEATDTTIGVTCIGAAPAAADPVQKITINPKATKNSGNSTVKVEVSCVFKCAVTVKLYGRWAGSQVIAVGKATVGAGGTKFVTLKPKSAFWKDWVLKNSAGTVEAVAGSKKATQDITFLAP</sequence>
<organism evidence="1 2">
    <name type="scientific">Nocardioides abyssi</name>
    <dbReference type="NCBI Taxonomy" id="3058370"/>
    <lineage>
        <taxon>Bacteria</taxon>
        <taxon>Bacillati</taxon>
        <taxon>Actinomycetota</taxon>
        <taxon>Actinomycetes</taxon>
        <taxon>Propionibacteriales</taxon>
        <taxon>Nocardioidaceae</taxon>
        <taxon>Nocardioides</taxon>
    </lineage>
</organism>
<dbReference type="RefSeq" id="WP_300961118.1">
    <property type="nucleotide sequence ID" value="NZ_JAUHJR010000004.1"/>
</dbReference>
<evidence type="ECO:0000313" key="2">
    <source>
        <dbReference type="Proteomes" id="UP001168537"/>
    </source>
</evidence>
<gene>
    <name evidence="1" type="ORF">QWY29_11965</name>
</gene>
<dbReference type="EMBL" id="JAUHJR010000004">
    <property type="protein sequence ID" value="MDN4162070.1"/>
    <property type="molecule type" value="Genomic_DNA"/>
</dbReference>
<comment type="caution">
    <text evidence="1">The sequence shown here is derived from an EMBL/GenBank/DDBJ whole genome shotgun (WGS) entry which is preliminary data.</text>
</comment>
<evidence type="ECO:0000313" key="1">
    <source>
        <dbReference type="EMBL" id="MDN4162070.1"/>
    </source>
</evidence>
<keyword evidence="2" id="KW-1185">Reference proteome</keyword>
<proteinExistence type="predicted"/>
<reference evidence="1" key="1">
    <citation type="submission" date="2023-06" db="EMBL/GenBank/DDBJ databases">
        <title>Draft genome sequence of Nocardioides sp. SOB72.</title>
        <authorList>
            <person name="Zhang G."/>
        </authorList>
    </citation>
    <scope>NUCLEOTIDE SEQUENCE</scope>
    <source>
        <strain evidence="1">SOB72</strain>
    </source>
</reference>
<accession>A0ABT8EV82</accession>
<name>A0ABT8EV82_9ACTN</name>
<protein>
    <submittedName>
        <fullName evidence="1">Uncharacterized protein</fullName>
    </submittedName>
</protein>
<dbReference type="Proteomes" id="UP001168537">
    <property type="component" value="Unassembled WGS sequence"/>
</dbReference>